<reference evidence="1" key="1">
    <citation type="submission" date="2019-12" db="EMBL/GenBank/DDBJ databases">
        <title>High-Quality draft genome sequences of three cyanobacteria isolated from the limestone walls of the Old Cathedral of Coimbra.</title>
        <authorList>
            <person name="Tiago I."/>
            <person name="Soares F."/>
            <person name="Portugal A."/>
        </authorList>
    </citation>
    <scope>NUCLEOTIDE SEQUENCE [LARGE SCALE GENOMIC DNA]</scope>
    <source>
        <strain evidence="1">C</strain>
    </source>
</reference>
<name>A0A8K2A0P0_9CYAN</name>
<evidence type="ECO:0000313" key="2">
    <source>
        <dbReference type="Proteomes" id="UP000607397"/>
    </source>
</evidence>
<evidence type="ECO:0000313" key="1">
    <source>
        <dbReference type="EMBL" id="NCJ08313.1"/>
    </source>
</evidence>
<dbReference type="EMBL" id="WVIC01000047">
    <property type="protein sequence ID" value="NCJ08313.1"/>
    <property type="molecule type" value="Genomic_DNA"/>
</dbReference>
<sequence length="212" mass="24183">MQYPDFQESRHPLVQALQACTDEALVLGMQQSPQEGRYFVAIFCRYGTMAYILLRQTAPVSLQSDYLFARVWRNIFLELPYLQVTATGETDASTFSLQSWILNKVAACINQEALPPIESISYSFEAASPPLWCYLQRALDELPGIYRLVLVLSQIFHWQAERIVAFLQAEGESVTLEELPSRLAQAYKLLIEALPGDLQTIYWEAQPQLLRS</sequence>
<dbReference type="AlphaFoldDB" id="A0A8K2A0P0"/>
<organism evidence="1 2">
    <name type="scientific">Petrachloros mirabilis ULC683</name>
    <dbReference type="NCBI Taxonomy" id="2781853"/>
    <lineage>
        <taxon>Bacteria</taxon>
        <taxon>Bacillati</taxon>
        <taxon>Cyanobacteriota</taxon>
        <taxon>Cyanophyceae</taxon>
        <taxon>Synechococcales</taxon>
        <taxon>Petrachlorosaceae</taxon>
        <taxon>Petrachloros</taxon>
        <taxon>Petrachloros mirabilis</taxon>
    </lineage>
</organism>
<accession>A0A8K2A0P0</accession>
<comment type="caution">
    <text evidence="1">The sequence shown here is derived from an EMBL/GenBank/DDBJ whole genome shotgun (WGS) entry which is preliminary data.</text>
</comment>
<dbReference type="Proteomes" id="UP000607397">
    <property type="component" value="Unassembled WGS sequence"/>
</dbReference>
<proteinExistence type="predicted"/>
<keyword evidence="2" id="KW-1185">Reference proteome</keyword>
<gene>
    <name evidence="1" type="ORF">GS597_17735</name>
</gene>
<protein>
    <submittedName>
        <fullName evidence="1">Sigma-70 family RNA polymerase sigma factor</fullName>
    </submittedName>
</protein>